<feature type="compositionally biased region" description="Polar residues" evidence="7">
    <location>
        <begin position="847"/>
        <end position="857"/>
    </location>
</feature>
<name>A0AA86RG42_9EUKA</name>
<feature type="compositionally biased region" description="Acidic residues" evidence="7">
    <location>
        <begin position="823"/>
        <end position="844"/>
    </location>
</feature>
<feature type="transmembrane region" description="Helical" evidence="8">
    <location>
        <begin position="621"/>
        <end position="637"/>
    </location>
</feature>
<reference evidence="10 11" key="2">
    <citation type="submission" date="2024-07" db="EMBL/GenBank/DDBJ databases">
        <authorList>
            <person name="Akdeniz Z."/>
        </authorList>
    </citation>
    <scope>NUCLEOTIDE SEQUENCE [LARGE SCALE GENOMIC DNA]</scope>
</reference>
<dbReference type="GO" id="GO:0016020">
    <property type="term" value="C:membrane"/>
    <property type="evidence" value="ECO:0007669"/>
    <property type="project" value="UniProtKB-SubCell"/>
</dbReference>
<dbReference type="EMBL" id="CATOUU010001007">
    <property type="protein sequence ID" value="CAI9966455.1"/>
    <property type="molecule type" value="Genomic_DNA"/>
</dbReference>
<evidence type="ECO:0000313" key="11">
    <source>
        <dbReference type="Proteomes" id="UP001642409"/>
    </source>
</evidence>
<evidence type="ECO:0000256" key="7">
    <source>
        <dbReference type="SAM" id="MobiDB-lite"/>
    </source>
</evidence>
<sequence>MKNQSKNSEQVRSIKPQSSSKQESQKHSVIRAHDFGSVTVTKALPKNASKKGDPVADARKSLARKWKCTDWWCVLVYLGCWFLTILFAFILPKTKVSNFVEQSKNYFETTDNLRRICGNKADDQDDINSTDYSSIINSYQQSYAFCEMMTLMKEAKNTPNNIYNFSTVTDFTLLDNFDCKTLVKNQKIEVNTTITQEMYDTQASYLFYSKMSKLYKEAEQYDLGYVLDKTICVSSKAVELDNQDLLCIPKLTSMATAASYLCNHEIVDIIKFVLYNQNSPKLQDLQAQMKIIINVTSTQVENEPIFHYTIQQFMGDDFYNALFTVLNALDSRYLFAKNFCFQMPVLLNQYSIYQPETIKANVAVKCMLNFATATSNAVNSTEFVLIWINYLSSVLSQPLQSAVQELDLSWFNLVFAVVSTIIMLVIYQLLLLFLPKLLIFTSTVLMVGALAYYTFKAFGYASSLKSYNAEYLATYGSINMENQLEEIGFYIGGAFLILGVIMMFFMVFLLLALANAIKATVQVAKKAISKMLSIMIVPFIMVSIAIAQLGFFIAIIFLHSSSGQFNAKVISFNHITPGMTFLMVFYIFMAVHGLFLVVIATDYIVGCATIQYYFKRTNKRTSNFVLIGIKNMFAQFGSLCLEAFFYMFMIWFRPIFSLICAKMKEPKTQTMIKIKDFSEAYVSFNDLKTTFGMSLYGLPLLKAAKKVREIEEEEENIVGEAMGEIQDTFLDIGDTVIGVATNFLIMAAAKMGFPQIDDVKYIFIQLMSFIIGLLIASIVTELTDNIVKAIIFCFSLEAEVGKFDAAPTEFLDLQKYNKKSNNDDEDESFDFDDDDDDDDDDEDQQGLLKSSASIPKM</sequence>
<dbReference type="AlphaFoldDB" id="A0AA86RG42"/>
<comment type="subcellular location">
    <subcellularLocation>
        <location evidence="1">Membrane</location>
        <topology evidence="1">Multi-pass membrane protein</topology>
    </subcellularLocation>
</comment>
<dbReference type="GO" id="GO:0022857">
    <property type="term" value="F:transmembrane transporter activity"/>
    <property type="evidence" value="ECO:0007669"/>
    <property type="project" value="InterPro"/>
</dbReference>
<evidence type="ECO:0000256" key="1">
    <source>
        <dbReference type="ARBA" id="ARBA00004141"/>
    </source>
</evidence>
<feature type="transmembrane region" description="Helical" evidence="8">
    <location>
        <begin position="534"/>
        <end position="558"/>
    </location>
</feature>
<feature type="compositionally biased region" description="Low complexity" evidence="7">
    <location>
        <begin position="13"/>
        <end position="22"/>
    </location>
</feature>
<feature type="transmembrane region" description="Helical" evidence="8">
    <location>
        <begin position="578"/>
        <end position="600"/>
    </location>
</feature>
<dbReference type="Pfam" id="PF04515">
    <property type="entry name" value="Choline_transpo"/>
    <property type="match status" value="1"/>
</dbReference>
<feature type="transmembrane region" description="Helical" evidence="8">
    <location>
        <begin position="410"/>
        <end position="430"/>
    </location>
</feature>
<proteinExistence type="inferred from homology"/>
<dbReference type="Proteomes" id="UP001642409">
    <property type="component" value="Unassembled WGS sequence"/>
</dbReference>
<evidence type="ECO:0000256" key="3">
    <source>
        <dbReference type="ARBA" id="ARBA00022692"/>
    </source>
</evidence>
<feature type="transmembrane region" description="Helical" evidence="8">
    <location>
        <begin position="437"/>
        <end position="455"/>
    </location>
</feature>
<accession>A0AA86RG42</accession>
<evidence type="ECO:0000256" key="6">
    <source>
        <dbReference type="ARBA" id="ARBA00023180"/>
    </source>
</evidence>
<feature type="compositionally biased region" description="Basic and acidic residues" evidence="7">
    <location>
        <begin position="23"/>
        <end position="34"/>
    </location>
</feature>
<feature type="transmembrane region" description="Helical" evidence="8">
    <location>
        <begin position="69"/>
        <end position="91"/>
    </location>
</feature>
<organism evidence="9">
    <name type="scientific">Hexamita inflata</name>
    <dbReference type="NCBI Taxonomy" id="28002"/>
    <lineage>
        <taxon>Eukaryota</taxon>
        <taxon>Metamonada</taxon>
        <taxon>Diplomonadida</taxon>
        <taxon>Hexamitidae</taxon>
        <taxon>Hexamitinae</taxon>
        <taxon>Hexamita</taxon>
    </lineage>
</organism>
<reference evidence="9" key="1">
    <citation type="submission" date="2023-06" db="EMBL/GenBank/DDBJ databases">
        <authorList>
            <person name="Kurt Z."/>
        </authorList>
    </citation>
    <scope>NUCLEOTIDE SEQUENCE</scope>
</reference>
<dbReference type="PANTHER" id="PTHR12385:SF14">
    <property type="entry name" value="CHOLINE TRANSPORTER-LIKE 2"/>
    <property type="match status" value="1"/>
</dbReference>
<evidence type="ECO:0000256" key="5">
    <source>
        <dbReference type="ARBA" id="ARBA00023136"/>
    </source>
</evidence>
<keyword evidence="6" id="KW-0325">Glycoprotein</keyword>
<evidence type="ECO:0000256" key="8">
    <source>
        <dbReference type="SAM" id="Phobius"/>
    </source>
</evidence>
<comment type="similarity">
    <text evidence="2">Belongs to the CTL (choline transporter-like) family.</text>
</comment>
<keyword evidence="3 8" id="KW-0812">Transmembrane</keyword>
<feature type="compositionally biased region" description="Polar residues" evidence="7">
    <location>
        <begin position="1"/>
        <end position="11"/>
    </location>
</feature>
<feature type="region of interest" description="Disordered" evidence="7">
    <location>
        <begin position="816"/>
        <end position="857"/>
    </location>
</feature>
<dbReference type="EMBL" id="CAXDID020000123">
    <property type="protein sequence ID" value="CAL6032554.1"/>
    <property type="molecule type" value="Genomic_DNA"/>
</dbReference>
<keyword evidence="11" id="KW-1185">Reference proteome</keyword>
<dbReference type="InterPro" id="IPR007603">
    <property type="entry name" value="Choline_transptr-like"/>
</dbReference>
<feature type="region of interest" description="Disordered" evidence="7">
    <location>
        <begin position="1"/>
        <end position="34"/>
    </location>
</feature>
<dbReference type="PANTHER" id="PTHR12385">
    <property type="entry name" value="CHOLINE TRANSPORTER-LIKE (SLC FAMILY 44)"/>
    <property type="match status" value="1"/>
</dbReference>
<evidence type="ECO:0000313" key="10">
    <source>
        <dbReference type="EMBL" id="CAL6032554.1"/>
    </source>
</evidence>
<gene>
    <name evidence="10" type="ORF">HINF_LOCUS34540</name>
    <name evidence="9" type="ORF">HINF_LOCUS54100</name>
</gene>
<feature type="transmembrane region" description="Helical" evidence="8">
    <location>
        <begin position="487"/>
        <end position="513"/>
    </location>
</feature>
<keyword evidence="5 8" id="KW-0472">Membrane</keyword>
<protein>
    <submittedName>
        <fullName evidence="9">Plasma-membrane choline transporter domain-containing protein</fullName>
    </submittedName>
    <submittedName>
        <fullName evidence="10">Plasma-membrane_choline transporter domain-containing protein</fullName>
    </submittedName>
</protein>
<evidence type="ECO:0000313" key="9">
    <source>
        <dbReference type="EMBL" id="CAI9966455.1"/>
    </source>
</evidence>
<evidence type="ECO:0000256" key="2">
    <source>
        <dbReference type="ARBA" id="ARBA00007168"/>
    </source>
</evidence>
<keyword evidence="4 8" id="KW-1133">Transmembrane helix</keyword>
<evidence type="ECO:0000256" key="4">
    <source>
        <dbReference type="ARBA" id="ARBA00022989"/>
    </source>
</evidence>
<feature type="transmembrane region" description="Helical" evidence="8">
    <location>
        <begin position="761"/>
        <end position="779"/>
    </location>
</feature>
<comment type="caution">
    <text evidence="9">The sequence shown here is derived from an EMBL/GenBank/DDBJ whole genome shotgun (WGS) entry which is preliminary data.</text>
</comment>